<sequence length="154" mass="16630">MSNRMKNPIEVIPQSLKGVGNLIAAVTEGGLPETTTELVAIRVSQINGCAACLQGHYTRLDAIGLSIQKVIGVAAFRESPFFDEAEKAALALAEAVTRLADADDAVPDELWREVTKHYDEKQTAALVLCIATHNLFNRVNVTVREDPSTAKWAG</sequence>
<dbReference type="Pfam" id="PF02627">
    <property type="entry name" value="CMD"/>
    <property type="match status" value="1"/>
</dbReference>
<dbReference type="GO" id="GO:0051920">
    <property type="term" value="F:peroxiredoxin activity"/>
    <property type="evidence" value="ECO:0007669"/>
    <property type="project" value="InterPro"/>
</dbReference>
<reference evidence="2 3" key="1">
    <citation type="submission" date="2019-06" db="EMBL/GenBank/DDBJ databases">
        <title>Sequencing the genomes of 1000 actinobacteria strains.</title>
        <authorList>
            <person name="Klenk H.-P."/>
        </authorList>
    </citation>
    <scope>NUCLEOTIDE SEQUENCE [LARGE SCALE GENOMIC DNA]</scope>
    <source>
        <strain evidence="2 3">DSM 25218</strain>
    </source>
</reference>
<feature type="domain" description="Carboxymuconolactone decarboxylase-like" evidence="1">
    <location>
        <begin position="20"/>
        <end position="95"/>
    </location>
</feature>
<gene>
    <name evidence="2" type="ORF">FB381_0618</name>
</gene>
<dbReference type="AlphaFoldDB" id="A0A543A2D8"/>
<keyword evidence="2" id="KW-0560">Oxidoreductase</keyword>
<dbReference type="InterPro" id="IPR004675">
    <property type="entry name" value="AhpD_core"/>
</dbReference>
<protein>
    <submittedName>
        <fullName evidence="2">AhpD family alkylhydroperoxidase</fullName>
    </submittedName>
</protein>
<proteinExistence type="predicted"/>
<keyword evidence="3" id="KW-1185">Reference proteome</keyword>
<dbReference type="InterPro" id="IPR003779">
    <property type="entry name" value="CMD-like"/>
</dbReference>
<dbReference type="PANTHER" id="PTHR34846:SF7">
    <property type="entry name" value="BLL7811 PROTEIN"/>
    <property type="match status" value="1"/>
</dbReference>
<dbReference type="Proteomes" id="UP000320209">
    <property type="component" value="Unassembled WGS sequence"/>
</dbReference>
<organism evidence="2 3">
    <name type="scientific">Nocardioides albertanoniae</name>
    <dbReference type="NCBI Taxonomy" id="1175486"/>
    <lineage>
        <taxon>Bacteria</taxon>
        <taxon>Bacillati</taxon>
        <taxon>Actinomycetota</taxon>
        <taxon>Actinomycetes</taxon>
        <taxon>Propionibacteriales</taxon>
        <taxon>Nocardioidaceae</taxon>
        <taxon>Nocardioides</taxon>
    </lineage>
</organism>
<dbReference type="Gene3D" id="1.20.1290.10">
    <property type="entry name" value="AhpD-like"/>
    <property type="match status" value="1"/>
</dbReference>
<accession>A0A543A2D8</accession>
<dbReference type="RefSeq" id="WP_246087934.1">
    <property type="nucleotide sequence ID" value="NZ_VFOV01000001.1"/>
</dbReference>
<evidence type="ECO:0000259" key="1">
    <source>
        <dbReference type="Pfam" id="PF02627"/>
    </source>
</evidence>
<dbReference type="SUPFAM" id="SSF69118">
    <property type="entry name" value="AhpD-like"/>
    <property type="match status" value="1"/>
</dbReference>
<dbReference type="EMBL" id="VFOV01000001">
    <property type="protein sequence ID" value="TQL66753.1"/>
    <property type="molecule type" value="Genomic_DNA"/>
</dbReference>
<dbReference type="PANTHER" id="PTHR34846">
    <property type="entry name" value="4-CARBOXYMUCONOLACTONE DECARBOXYLASE FAMILY PROTEIN (AFU_ORTHOLOGUE AFUA_6G11590)"/>
    <property type="match status" value="1"/>
</dbReference>
<evidence type="ECO:0000313" key="2">
    <source>
        <dbReference type="EMBL" id="TQL66753.1"/>
    </source>
</evidence>
<dbReference type="NCBIfam" id="TIGR00778">
    <property type="entry name" value="ahpD_dom"/>
    <property type="match status" value="1"/>
</dbReference>
<comment type="caution">
    <text evidence="2">The sequence shown here is derived from an EMBL/GenBank/DDBJ whole genome shotgun (WGS) entry which is preliminary data.</text>
</comment>
<dbReference type="InterPro" id="IPR029032">
    <property type="entry name" value="AhpD-like"/>
</dbReference>
<evidence type="ECO:0000313" key="3">
    <source>
        <dbReference type="Proteomes" id="UP000320209"/>
    </source>
</evidence>
<name>A0A543A2D8_9ACTN</name>
<keyword evidence="2" id="KW-0575">Peroxidase</keyword>